<dbReference type="EMBL" id="CP003053">
    <property type="protein sequence ID" value="AFM19363.1"/>
    <property type="molecule type" value="Genomic_DNA"/>
</dbReference>
<organism evidence="1 2">
    <name type="scientific">Mycolicibacterium chubuense (strain NBB4)</name>
    <name type="common">Mycobacterium chubuense</name>
    <dbReference type="NCBI Taxonomy" id="710421"/>
    <lineage>
        <taxon>Bacteria</taxon>
        <taxon>Bacillati</taxon>
        <taxon>Actinomycetota</taxon>
        <taxon>Actinomycetes</taxon>
        <taxon>Mycobacteriales</taxon>
        <taxon>Mycobacteriaceae</taxon>
        <taxon>Mycolicibacterium</taxon>
    </lineage>
</organism>
<evidence type="ECO:0000313" key="1">
    <source>
        <dbReference type="EMBL" id="AFM19363.1"/>
    </source>
</evidence>
<proteinExistence type="predicted"/>
<dbReference type="HOGENOM" id="CLU_159304_0_0_11"/>
<dbReference type="PATRIC" id="fig|710421.3.peg.4648"/>
<dbReference type="AlphaFoldDB" id="I4BQ06"/>
<reference evidence="1 2" key="1">
    <citation type="submission" date="2012-06" db="EMBL/GenBank/DDBJ databases">
        <title>Complete sequence of chromosome of Mycobacterium chubuense NBB4.</title>
        <authorList>
            <consortium name="US DOE Joint Genome Institute"/>
            <person name="Lucas S."/>
            <person name="Han J."/>
            <person name="Lapidus A."/>
            <person name="Cheng J.-F."/>
            <person name="Goodwin L."/>
            <person name="Pitluck S."/>
            <person name="Peters L."/>
            <person name="Mikhailova N."/>
            <person name="Teshima H."/>
            <person name="Detter J.C."/>
            <person name="Han C."/>
            <person name="Tapia R."/>
            <person name="Land M."/>
            <person name="Hauser L."/>
            <person name="Kyrpides N."/>
            <person name="Ivanova N."/>
            <person name="Pagani I."/>
            <person name="Mattes T."/>
            <person name="Holmes A."/>
            <person name="Rutledge P."/>
            <person name="Paulsen I."/>
            <person name="Coleman N."/>
            <person name="Woyke T."/>
        </authorList>
    </citation>
    <scope>NUCLEOTIDE SEQUENCE [LARGE SCALE GENOMIC DNA]</scope>
    <source>
        <strain evidence="1 2">NBB4</strain>
    </source>
</reference>
<dbReference type="Proteomes" id="UP000006057">
    <property type="component" value="Chromosome"/>
</dbReference>
<keyword evidence="2" id="KW-1185">Reference proteome</keyword>
<dbReference type="STRING" id="710421.Mycch_4661"/>
<evidence type="ECO:0000313" key="2">
    <source>
        <dbReference type="Proteomes" id="UP000006057"/>
    </source>
</evidence>
<accession>I4BQ06</accession>
<name>I4BQ06_MYCCN</name>
<dbReference type="KEGG" id="mcb:Mycch_4661"/>
<dbReference type="eggNOG" id="ENOG50312CG">
    <property type="taxonomic scope" value="Bacteria"/>
</dbReference>
<sequence>MEDPPLACTLSAGARQHRLTWIRELNAVALRDHRRDGARIELRYHPSAAPRVRELVRRERDCCPFLQFTIVGDGDDLCLVIEAPDDVGDGAEALLAPYAAT</sequence>
<dbReference type="RefSeq" id="WP_014817831.1">
    <property type="nucleotide sequence ID" value="NC_018027.1"/>
</dbReference>
<gene>
    <name evidence="1" type="ordered locus">Mycch_4661</name>
</gene>
<protein>
    <submittedName>
        <fullName evidence="1">Uncharacterized protein</fullName>
    </submittedName>
</protein>